<dbReference type="GeneID" id="59350215"/>
<dbReference type="RefSeq" id="XP_037217093.1">
    <property type="nucleotide sequence ID" value="XM_037367699.1"/>
</dbReference>
<dbReference type="Proteomes" id="UP000636479">
    <property type="component" value="Unassembled WGS sequence"/>
</dbReference>
<dbReference type="EMBL" id="JACAZF010000009">
    <property type="protein sequence ID" value="KAF7295730.1"/>
    <property type="molecule type" value="Genomic_DNA"/>
</dbReference>
<organism evidence="1 2">
    <name type="scientific">Mycena indigotica</name>
    <dbReference type="NCBI Taxonomy" id="2126181"/>
    <lineage>
        <taxon>Eukaryota</taxon>
        <taxon>Fungi</taxon>
        <taxon>Dikarya</taxon>
        <taxon>Basidiomycota</taxon>
        <taxon>Agaricomycotina</taxon>
        <taxon>Agaricomycetes</taxon>
        <taxon>Agaricomycetidae</taxon>
        <taxon>Agaricales</taxon>
        <taxon>Marasmiineae</taxon>
        <taxon>Mycenaceae</taxon>
        <taxon>Mycena</taxon>
    </lineage>
</organism>
<gene>
    <name evidence="1" type="ORF">MIND_01113600</name>
</gene>
<keyword evidence="2" id="KW-1185">Reference proteome</keyword>
<protein>
    <submittedName>
        <fullName evidence="1">Uncharacterized protein</fullName>
    </submittedName>
</protein>
<reference evidence="1" key="1">
    <citation type="submission" date="2020-05" db="EMBL/GenBank/DDBJ databases">
        <title>Mycena genomes resolve the evolution of fungal bioluminescence.</title>
        <authorList>
            <person name="Tsai I.J."/>
        </authorList>
    </citation>
    <scope>NUCLEOTIDE SEQUENCE</scope>
    <source>
        <strain evidence="1">171206Taipei</strain>
    </source>
</reference>
<accession>A0A8H6SA11</accession>
<evidence type="ECO:0000313" key="2">
    <source>
        <dbReference type="Proteomes" id="UP000636479"/>
    </source>
</evidence>
<sequence>MSPLSAATTLSSIASEPAALEASLGMRGLPALAPANTRIAEYWQDCGAEWSNCRGLALREGMRGVDQLWSNRASNAWRTASAVDGRSRKVLPSPVLHSTDTQHPFPLVPTSVFSVAAPRHHDIPYSSNSAFLAQSRKRRISAAGTGPSRKTHRVAHFEVLCCSHISAQRLRLVKATSRAPLFALCSDSVGGLY</sequence>
<evidence type="ECO:0000313" key="1">
    <source>
        <dbReference type="EMBL" id="KAF7295730.1"/>
    </source>
</evidence>
<proteinExistence type="predicted"/>
<dbReference type="AlphaFoldDB" id="A0A8H6SA11"/>
<name>A0A8H6SA11_9AGAR</name>
<comment type="caution">
    <text evidence="1">The sequence shown here is derived from an EMBL/GenBank/DDBJ whole genome shotgun (WGS) entry which is preliminary data.</text>
</comment>